<dbReference type="Pfam" id="PF04097">
    <property type="entry name" value="Nic96"/>
    <property type="match status" value="1"/>
</dbReference>
<evidence type="ECO:0000256" key="1">
    <source>
        <dbReference type="ARBA" id="ARBA00004259"/>
    </source>
</evidence>
<proteinExistence type="inferred from homology"/>
<sequence>MGLFDGVASSTGNAGKSLFGGASSTDTAAPSTTPGTGKSLFERITPADKSTTSTAPGTGTSLFGAAPATTAANTSSLFGGATTNTATSASGATSSLFGNNAQPAQTTASSLFSGLNATSKAAQTSSFPSLNATSQPATSGTSLFGGALGAAAQPSTTGSGLFSMATTSKPATSTSLFGTAPAATSNITGGFLGAAQPAGAQNSVIQSIDETTANPAYFDQLLERGRKRQTEENVTPFGDLPQLELGLADISRKVRNLGQGGPSAELARGGDTTKAHYLLSASGVNTSRALRDLDNLTGIALYENELSSAHGVKRDLARRHQNEFQEMINDHIKSAHDDFDRMIDEQLHGVDWSAHRQRIYEHFGLKKPQALDDEAPESGAFGRSKKGRSFGASANKSFGLSGLSRSVIGAPGFKGARQSQFADIAERMPASDNFRTAPEDRVSRIRQEKYADRVKELNVARIQEAPFPVLKHFADVESDQPDENTAMLLNAYRALVKITGEGRSEDSVKDVKERQYATAYLSDATISAGSSAIRKRVLEGSRRYLEELFYNTLEQTVADHPRDANVGGKPTKIAKVKGYVRVRAARRELGSEVAIFQQLDDNYCWAVIFYLLRAGLVQDAVLYVEENASAFRHLDRKFMNYLRHYAESPERRLPHRDQTEIQNDYTQRAKLAPEDTLDPYRMMCYKVIGRCDLARRTIDGINSDEMDFLWLQFALAREYSRVDELASEAYGLDEVRTTIKDIGERYFGPNSDIPNAPNTLFFMQILAGMFEKAIADLYAHNYVSAVHFAIALDYYGLLRVSDIKLSDELLSYSTRQQAQLAFGSMIGLYTGDFRTANPTAAADYLALICLNADLSGELGRGQRELCHQALTELVLETREFAQLLGDVRADGQRIKGAIELRIKLIGLTDEQDFLRQITLVAARTAEDNGRTTDAALLFHLAEDYDKVVTILNDAVSLALTTDIGEQPQKLVPLKPRSGQEPSAELQGSLSLTTVDDPIEFARNFRSLYSGNQMYYRHIKSLNSGCLNLLLSLADARRALEEQRWANAVDDINAASVLPAGARGNNVEIRSKANAFNELPPVVARTIGHVMIWALVACMNRVSELRHNEFDSPHKQQAIKDFMDTAKDVMLFAGLIRYKLPGRVWEVLARAGQELGVY</sequence>
<dbReference type="PANTHER" id="PTHR11225:SF4">
    <property type="entry name" value="NUCLEAR PORE COMPLEX PROTEIN NUP93"/>
    <property type="match status" value="1"/>
</dbReference>
<evidence type="ECO:0000256" key="4">
    <source>
        <dbReference type="SAM" id="MobiDB-lite"/>
    </source>
</evidence>
<name>A0A6H0XMZ6_9PEZI</name>
<evidence type="ECO:0000313" key="5">
    <source>
        <dbReference type="EMBL" id="QIW96103.1"/>
    </source>
</evidence>
<comment type="subcellular location">
    <subcellularLocation>
        <location evidence="1">Nucleus envelope</location>
    </subcellularLocation>
</comment>
<dbReference type="GO" id="GO:0017056">
    <property type="term" value="F:structural constituent of nuclear pore"/>
    <property type="evidence" value="ECO:0007669"/>
    <property type="project" value="InterPro"/>
</dbReference>
<comment type="similarity">
    <text evidence="2">Belongs to the nucleoporin interacting component (NIC) family.</text>
</comment>
<evidence type="ECO:0000313" key="6">
    <source>
        <dbReference type="Proteomes" id="UP000503462"/>
    </source>
</evidence>
<dbReference type="GO" id="GO:0016973">
    <property type="term" value="P:poly(A)+ mRNA export from nucleus"/>
    <property type="evidence" value="ECO:0007669"/>
    <property type="project" value="TreeGrafter"/>
</dbReference>
<dbReference type="EMBL" id="CP051139">
    <property type="protein sequence ID" value="QIW96103.1"/>
    <property type="molecule type" value="Genomic_DNA"/>
</dbReference>
<reference evidence="5 6" key="1">
    <citation type="journal article" date="2016" name="Sci. Rep.">
        <title>Peltaster fructicola genome reveals evolution from an invasive phytopathogen to an ectophytic parasite.</title>
        <authorList>
            <person name="Xu C."/>
            <person name="Chen H."/>
            <person name="Gleason M.L."/>
            <person name="Xu J.R."/>
            <person name="Liu H."/>
            <person name="Zhang R."/>
            <person name="Sun G."/>
        </authorList>
    </citation>
    <scope>NUCLEOTIDE SEQUENCE [LARGE SCALE GENOMIC DNA]</scope>
    <source>
        <strain evidence="5 6">LNHT1506</strain>
    </source>
</reference>
<dbReference type="AlphaFoldDB" id="A0A6H0XMZ6"/>
<organism evidence="5 6">
    <name type="scientific">Peltaster fructicola</name>
    <dbReference type="NCBI Taxonomy" id="286661"/>
    <lineage>
        <taxon>Eukaryota</taxon>
        <taxon>Fungi</taxon>
        <taxon>Dikarya</taxon>
        <taxon>Ascomycota</taxon>
        <taxon>Pezizomycotina</taxon>
        <taxon>Dothideomycetes</taxon>
        <taxon>Dothideomycetes incertae sedis</taxon>
        <taxon>Peltaster</taxon>
    </lineage>
</organism>
<dbReference type="InterPro" id="IPR007231">
    <property type="entry name" value="Nucleoporin_int_Nup93/Nic96"/>
</dbReference>
<protein>
    <recommendedName>
        <fullName evidence="7">Nuclear pore protein</fullName>
    </recommendedName>
</protein>
<feature type="region of interest" description="Disordered" evidence="4">
    <location>
        <begin position="18"/>
        <end position="42"/>
    </location>
</feature>
<evidence type="ECO:0008006" key="7">
    <source>
        <dbReference type="Google" id="ProtNLM"/>
    </source>
</evidence>
<dbReference type="PANTHER" id="PTHR11225">
    <property type="entry name" value="NUCLEAR PORE COMPLEX PROTEIN NUP93 NUCLEOPORIN NUP93 DEAD EYE PROTEIN"/>
    <property type="match status" value="1"/>
</dbReference>
<feature type="compositionally biased region" description="Low complexity" evidence="4">
    <location>
        <begin position="20"/>
        <end position="37"/>
    </location>
</feature>
<dbReference type="Proteomes" id="UP000503462">
    <property type="component" value="Chromosome 1"/>
</dbReference>
<accession>A0A6H0XMZ6</accession>
<dbReference type="OrthoDB" id="203824at2759"/>
<dbReference type="GO" id="GO:0005643">
    <property type="term" value="C:nuclear pore"/>
    <property type="evidence" value="ECO:0007669"/>
    <property type="project" value="InterPro"/>
</dbReference>
<evidence type="ECO:0000256" key="2">
    <source>
        <dbReference type="ARBA" id="ARBA00010186"/>
    </source>
</evidence>
<evidence type="ECO:0000256" key="3">
    <source>
        <dbReference type="ARBA" id="ARBA00023242"/>
    </source>
</evidence>
<keyword evidence="6" id="KW-1185">Reference proteome</keyword>
<keyword evidence="3" id="KW-0539">Nucleus</keyword>
<dbReference type="GO" id="GO:0006606">
    <property type="term" value="P:protein import into nucleus"/>
    <property type="evidence" value="ECO:0007669"/>
    <property type="project" value="TreeGrafter"/>
</dbReference>
<gene>
    <name evidence="5" type="ORF">AMS68_001621</name>
</gene>